<gene>
    <name evidence="1" type="ORF">BKA67DRAFT_541233</name>
</gene>
<proteinExistence type="predicted"/>
<dbReference type="Proteomes" id="UP000758603">
    <property type="component" value="Unassembled WGS sequence"/>
</dbReference>
<dbReference type="OrthoDB" id="3223416at2759"/>
<sequence length="231" mass="25420">MPTTPRPQLPTCLKRITLRCLLFHRCLDFLPSNQCIREHGVHETTLDQTMIFSRYLPLAIFASVGVLSASPTRLRLTALISDKNQDAAFECWEIDTPFADYPTVGTAVTGLADVSNISYVVLPPRSAEGLHKPPHPMFFVLVSGAAHITLPGGDDELWIGNGEDGVIIAMDTQGVGHYTDYPSDQPSVALQIPFKEGVPPKHRVANQGPCILAKLILENEVLDEQRQAELR</sequence>
<dbReference type="GeneID" id="70129788"/>
<protein>
    <submittedName>
        <fullName evidence="1">Uncharacterized protein</fullName>
    </submittedName>
</protein>
<evidence type="ECO:0000313" key="1">
    <source>
        <dbReference type="EMBL" id="KAH6646259.1"/>
    </source>
</evidence>
<reference evidence="1" key="1">
    <citation type="journal article" date="2021" name="Nat. Commun.">
        <title>Genetic determinants of endophytism in the Arabidopsis root mycobiome.</title>
        <authorList>
            <person name="Mesny F."/>
            <person name="Miyauchi S."/>
            <person name="Thiergart T."/>
            <person name="Pickel B."/>
            <person name="Atanasova L."/>
            <person name="Karlsson M."/>
            <person name="Huettel B."/>
            <person name="Barry K.W."/>
            <person name="Haridas S."/>
            <person name="Chen C."/>
            <person name="Bauer D."/>
            <person name="Andreopoulos W."/>
            <person name="Pangilinan J."/>
            <person name="LaButti K."/>
            <person name="Riley R."/>
            <person name="Lipzen A."/>
            <person name="Clum A."/>
            <person name="Drula E."/>
            <person name="Henrissat B."/>
            <person name="Kohler A."/>
            <person name="Grigoriev I.V."/>
            <person name="Martin F.M."/>
            <person name="Hacquard S."/>
        </authorList>
    </citation>
    <scope>NUCLEOTIDE SEQUENCE</scope>
    <source>
        <strain evidence="1">MPI-SDFR-AT-0073</strain>
    </source>
</reference>
<evidence type="ECO:0000313" key="2">
    <source>
        <dbReference type="Proteomes" id="UP000758603"/>
    </source>
</evidence>
<dbReference type="AlphaFoldDB" id="A0A9P8RI48"/>
<keyword evidence="2" id="KW-1185">Reference proteome</keyword>
<organism evidence="1 2">
    <name type="scientific">Truncatella angustata</name>
    <dbReference type="NCBI Taxonomy" id="152316"/>
    <lineage>
        <taxon>Eukaryota</taxon>
        <taxon>Fungi</taxon>
        <taxon>Dikarya</taxon>
        <taxon>Ascomycota</taxon>
        <taxon>Pezizomycotina</taxon>
        <taxon>Sordariomycetes</taxon>
        <taxon>Xylariomycetidae</taxon>
        <taxon>Amphisphaeriales</taxon>
        <taxon>Sporocadaceae</taxon>
        <taxon>Truncatella</taxon>
    </lineage>
</organism>
<dbReference type="RefSeq" id="XP_045952773.1">
    <property type="nucleotide sequence ID" value="XM_046100896.1"/>
</dbReference>
<accession>A0A9P8RI48</accession>
<name>A0A9P8RI48_9PEZI</name>
<dbReference type="EMBL" id="JAGPXC010000010">
    <property type="protein sequence ID" value="KAH6646259.1"/>
    <property type="molecule type" value="Genomic_DNA"/>
</dbReference>
<comment type="caution">
    <text evidence="1">The sequence shown here is derived from an EMBL/GenBank/DDBJ whole genome shotgun (WGS) entry which is preliminary data.</text>
</comment>